<dbReference type="GO" id="GO:0000725">
    <property type="term" value="P:recombinational repair"/>
    <property type="evidence" value="ECO:0007669"/>
    <property type="project" value="TreeGrafter"/>
</dbReference>
<keyword evidence="1 5" id="KW-0547">Nucleotide-binding</keyword>
<dbReference type="Gene3D" id="3.40.50.300">
    <property type="entry name" value="P-loop containing nucleotide triphosphate hydrolases"/>
    <property type="match status" value="3"/>
</dbReference>
<protein>
    <submittedName>
        <fullName evidence="8">DNA helicase</fullName>
    </submittedName>
</protein>
<evidence type="ECO:0000256" key="5">
    <source>
        <dbReference type="PROSITE-ProRule" id="PRU00560"/>
    </source>
</evidence>
<dbReference type="InterPro" id="IPR014016">
    <property type="entry name" value="UvrD-like_ATP-bd"/>
</dbReference>
<dbReference type="Proteomes" id="UP000267368">
    <property type="component" value="Unassembled WGS sequence"/>
</dbReference>
<feature type="domain" description="UvrD-like helicase ATP-binding" evidence="7">
    <location>
        <begin position="267"/>
        <end position="605"/>
    </location>
</feature>
<evidence type="ECO:0000256" key="1">
    <source>
        <dbReference type="ARBA" id="ARBA00022741"/>
    </source>
</evidence>
<sequence length="759" mass="85560">MCHCTRNTFSRRRRFARPARRCTPDESQGDIVFTDSAQPNLPRAASDQASPACGQDERTDDPILLEERRHLSGTYAKLAAMERALVAKIQKLDDDVAADKEMLADELTGNFASMGEAFETYAEFASANKTIDLYNAAQELNFQNLQKVRLLMHQPYFAKVALQFKPGDAPKELYIGNAGISDENYKRLVVDWRSPVAEVYYNQENGPTSYQANGRTIRVDLKLRRQFDIEADRLNAYFDTTVAIQDAMLLASLSQERSSHMKAITATIQKEQNEVIRHEDVDALLVNGIAGSGKTSVLMQRIAYLFYRHRETLKPEDVYLITPNPVFSRYIEQVLPDLGESNPETMTFNQFMARIMPPERSRGRADVAPEALERIDEAVRGLTFDPDDFKDIVCEGTQLISAGQIRQAADKFRRIPAGPHLVTLMREELHKRLENRLRQMAATERAQNEATALSVQEQVRIFHETIAPQTDAELRECTLTYLNDRYAAAFDTVERDDWLRIDRIGMRILGVEGLLPVEWVYLKMAVSGMGDANVKYVMVDEVQDYTCAQLMVLRRYFRRARFLLLGDENQAIKEGTASFDEIEAVFERAGSEVQECRLLTSYRSSPQITELFTKLMPKEDRMRVSSVQHERAEPRIEAFDDARAYESALRDAVEQARGMAGLTAVIADSRASLKRVQAILGEDAPAVIADDATLPASGVVLMTLEFAKGLEFDQVIIPDARPEVFGEGRVARNRLYTSISRATGRIVILAPGELTPLLG</sequence>
<dbReference type="Pfam" id="PF00580">
    <property type="entry name" value="UvrD-helicase"/>
    <property type="match status" value="1"/>
</dbReference>
<evidence type="ECO:0000256" key="3">
    <source>
        <dbReference type="ARBA" id="ARBA00022806"/>
    </source>
</evidence>
<feature type="region of interest" description="Disordered" evidence="6">
    <location>
        <begin position="38"/>
        <end position="60"/>
    </location>
</feature>
<organism evidence="8 9">
    <name type="scientific">Slackia faecicanis</name>
    <dbReference type="NCBI Taxonomy" id="255723"/>
    <lineage>
        <taxon>Bacteria</taxon>
        <taxon>Bacillati</taxon>
        <taxon>Actinomycetota</taxon>
        <taxon>Coriobacteriia</taxon>
        <taxon>Eggerthellales</taxon>
        <taxon>Eggerthellaceae</taxon>
        <taxon>Slackia</taxon>
    </lineage>
</organism>
<dbReference type="SUPFAM" id="SSF52540">
    <property type="entry name" value="P-loop containing nucleoside triphosphate hydrolases"/>
    <property type="match status" value="1"/>
</dbReference>
<comment type="caution">
    <text evidence="8">The sequence shown here is derived from an EMBL/GenBank/DDBJ whole genome shotgun (WGS) entry which is preliminary data.</text>
</comment>
<dbReference type="PANTHER" id="PTHR11070">
    <property type="entry name" value="UVRD / RECB / PCRA DNA HELICASE FAMILY MEMBER"/>
    <property type="match status" value="1"/>
</dbReference>
<keyword evidence="9" id="KW-1185">Reference proteome</keyword>
<dbReference type="PANTHER" id="PTHR11070:SF17">
    <property type="entry name" value="DNA HELICASE IV"/>
    <property type="match status" value="1"/>
</dbReference>
<name>A0A3N0AFT9_9ACTN</name>
<dbReference type="AlphaFoldDB" id="A0A3N0AFT9"/>
<proteinExistence type="predicted"/>
<gene>
    <name evidence="8" type="ORF">DMP07_03645</name>
</gene>
<feature type="binding site" evidence="5">
    <location>
        <begin position="288"/>
        <end position="295"/>
    </location>
    <ligand>
        <name>ATP</name>
        <dbReference type="ChEBI" id="CHEBI:30616"/>
    </ligand>
</feature>
<dbReference type="InterPro" id="IPR027417">
    <property type="entry name" value="P-loop_NTPase"/>
</dbReference>
<dbReference type="PROSITE" id="PS51198">
    <property type="entry name" value="UVRD_HELICASE_ATP_BIND"/>
    <property type="match status" value="1"/>
</dbReference>
<dbReference type="EMBL" id="QICB01000002">
    <property type="protein sequence ID" value="RNL20686.1"/>
    <property type="molecule type" value="Genomic_DNA"/>
</dbReference>
<evidence type="ECO:0000256" key="6">
    <source>
        <dbReference type="SAM" id="MobiDB-lite"/>
    </source>
</evidence>
<keyword evidence="4 5" id="KW-0067">ATP-binding</keyword>
<dbReference type="GO" id="GO:0016787">
    <property type="term" value="F:hydrolase activity"/>
    <property type="evidence" value="ECO:0007669"/>
    <property type="project" value="UniProtKB-UniRule"/>
</dbReference>
<dbReference type="OrthoDB" id="3196525at2"/>
<evidence type="ECO:0000259" key="7">
    <source>
        <dbReference type="PROSITE" id="PS51198"/>
    </source>
</evidence>
<dbReference type="GO" id="GO:0005829">
    <property type="term" value="C:cytosol"/>
    <property type="evidence" value="ECO:0007669"/>
    <property type="project" value="TreeGrafter"/>
</dbReference>
<evidence type="ECO:0000256" key="2">
    <source>
        <dbReference type="ARBA" id="ARBA00022801"/>
    </source>
</evidence>
<evidence type="ECO:0000256" key="4">
    <source>
        <dbReference type="ARBA" id="ARBA00022840"/>
    </source>
</evidence>
<keyword evidence="3 5" id="KW-0347">Helicase</keyword>
<dbReference type="GO" id="GO:0003677">
    <property type="term" value="F:DNA binding"/>
    <property type="evidence" value="ECO:0007669"/>
    <property type="project" value="InterPro"/>
</dbReference>
<accession>A0A3N0AFT9</accession>
<keyword evidence="2 5" id="KW-0378">Hydrolase</keyword>
<dbReference type="InterPro" id="IPR000212">
    <property type="entry name" value="DNA_helicase_UvrD/REP"/>
</dbReference>
<dbReference type="GO" id="GO:0005524">
    <property type="term" value="F:ATP binding"/>
    <property type="evidence" value="ECO:0007669"/>
    <property type="project" value="UniProtKB-UniRule"/>
</dbReference>
<evidence type="ECO:0000313" key="9">
    <source>
        <dbReference type="Proteomes" id="UP000267368"/>
    </source>
</evidence>
<dbReference type="GO" id="GO:0043138">
    <property type="term" value="F:3'-5' DNA helicase activity"/>
    <property type="evidence" value="ECO:0007669"/>
    <property type="project" value="TreeGrafter"/>
</dbReference>
<evidence type="ECO:0000313" key="8">
    <source>
        <dbReference type="EMBL" id="RNL20686.1"/>
    </source>
</evidence>
<reference evidence="9" key="1">
    <citation type="submission" date="2018-05" db="EMBL/GenBank/DDBJ databases">
        <title>Genome Sequencing of selected type strains of the family Eggerthellaceae.</title>
        <authorList>
            <person name="Danylec N."/>
            <person name="Stoll D.A."/>
            <person name="Doetsch A."/>
            <person name="Huch M."/>
        </authorList>
    </citation>
    <scope>NUCLEOTIDE SEQUENCE [LARGE SCALE GENOMIC DNA]</scope>
    <source>
        <strain evidence="9">DSM 17537</strain>
    </source>
</reference>